<dbReference type="PANTHER" id="PTHR21040:SF8">
    <property type="entry name" value="BCDNA.GH04120"/>
    <property type="match status" value="1"/>
</dbReference>
<name>A0AAW0T3E7_SCYPA</name>
<organism evidence="7 8">
    <name type="scientific">Scylla paramamosain</name>
    <name type="common">Mud crab</name>
    <dbReference type="NCBI Taxonomy" id="85552"/>
    <lineage>
        <taxon>Eukaryota</taxon>
        <taxon>Metazoa</taxon>
        <taxon>Ecdysozoa</taxon>
        <taxon>Arthropoda</taxon>
        <taxon>Crustacea</taxon>
        <taxon>Multicrustacea</taxon>
        <taxon>Malacostraca</taxon>
        <taxon>Eumalacostraca</taxon>
        <taxon>Eucarida</taxon>
        <taxon>Decapoda</taxon>
        <taxon>Pleocyemata</taxon>
        <taxon>Brachyura</taxon>
        <taxon>Eubrachyura</taxon>
        <taxon>Portunoidea</taxon>
        <taxon>Portunidae</taxon>
        <taxon>Portuninae</taxon>
        <taxon>Scylla</taxon>
    </lineage>
</organism>
<evidence type="ECO:0000256" key="1">
    <source>
        <dbReference type="ARBA" id="ARBA00001231"/>
    </source>
</evidence>
<keyword evidence="4" id="KW-0378">Hydrolase</keyword>
<reference evidence="7 8" key="1">
    <citation type="submission" date="2023-03" db="EMBL/GenBank/DDBJ databases">
        <title>High-quality genome of Scylla paramamosain provides insights in environmental adaptation.</title>
        <authorList>
            <person name="Zhang L."/>
        </authorList>
    </citation>
    <scope>NUCLEOTIDE SEQUENCE [LARGE SCALE GENOMIC DNA]</scope>
    <source>
        <strain evidence="7">LZ_2023a</strain>
        <tissue evidence="7">Muscle</tissue>
    </source>
</reference>
<dbReference type="EMBL" id="JARAKH010000041">
    <property type="protein sequence ID" value="KAK8380812.1"/>
    <property type="molecule type" value="Genomic_DNA"/>
</dbReference>
<keyword evidence="5" id="KW-0472">Membrane</keyword>
<dbReference type="SUPFAM" id="SSF51445">
    <property type="entry name" value="(Trans)glycosidases"/>
    <property type="match status" value="1"/>
</dbReference>
<accession>A0AAW0T3E7</accession>
<keyword evidence="5" id="KW-1133">Transmembrane helix</keyword>
<dbReference type="AlphaFoldDB" id="A0AAW0T3E7"/>
<protein>
    <recommendedName>
        <fullName evidence="3">beta-N-acetylhexosaminidase</fullName>
        <ecNumber evidence="3">3.2.1.52</ecNumber>
    </recommendedName>
</protein>
<dbReference type="Proteomes" id="UP001487740">
    <property type="component" value="Unassembled WGS sequence"/>
</dbReference>
<evidence type="ECO:0000259" key="6">
    <source>
        <dbReference type="Pfam" id="PF00728"/>
    </source>
</evidence>
<dbReference type="GO" id="GO:0005975">
    <property type="term" value="P:carbohydrate metabolic process"/>
    <property type="evidence" value="ECO:0007669"/>
    <property type="project" value="InterPro"/>
</dbReference>
<comment type="catalytic activity">
    <reaction evidence="1">
        <text>Hydrolysis of terminal non-reducing N-acetyl-D-hexosamine residues in N-acetyl-beta-D-hexosaminides.</text>
        <dbReference type="EC" id="3.2.1.52"/>
    </reaction>
</comment>
<evidence type="ECO:0000256" key="5">
    <source>
        <dbReference type="SAM" id="Phobius"/>
    </source>
</evidence>
<evidence type="ECO:0000313" key="7">
    <source>
        <dbReference type="EMBL" id="KAK8380812.1"/>
    </source>
</evidence>
<gene>
    <name evidence="7" type="ORF">O3P69_008032</name>
</gene>
<evidence type="ECO:0000256" key="4">
    <source>
        <dbReference type="ARBA" id="ARBA00022801"/>
    </source>
</evidence>
<dbReference type="InterPro" id="IPR015883">
    <property type="entry name" value="Glyco_hydro_20_cat"/>
</dbReference>
<feature type="transmembrane region" description="Helical" evidence="5">
    <location>
        <begin position="77"/>
        <end position="96"/>
    </location>
</feature>
<keyword evidence="5" id="KW-0812">Transmembrane</keyword>
<comment type="similarity">
    <text evidence="2">Belongs to the glycosyl hydrolase 20 family.</text>
</comment>
<evidence type="ECO:0000313" key="8">
    <source>
        <dbReference type="Proteomes" id="UP001487740"/>
    </source>
</evidence>
<dbReference type="PANTHER" id="PTHR21040">
    <property type="entry name" value="BCDNA.GH04120"/>
    <property type="match status" value="1"/>
</dbReference>
<dbReference type="Gene3D" id="3.20.20.80">
    <property type="entry name" value="Glycosidases"/>
    <property type="match status" value="1"/>
</dbReference>
<evidence type="ECO:0000256" key="3">
    <source>
        <dbReference type="ARBA" id="ARBA00012663"/>
    </source>
</evidence>
<dbReference type="EC" id="3.2.1.52" evidence="3"/>
<dbReference type="GO" id="GO:0004563">
    <property type="term" value="F:beta-N-acetylhexosaminidase activity"/>
    <property type="evidence" value="ECO:0007669"/>
    <property type="project" value="UniProtKB-EC"/>
</dbReference>
<feature type="domain" description="Glycoside hydrolase family 20 catalytic" evidence="6">
    <location>
        <begin position="197"/>
        <end position="332"/>
    </location>
</feature>
<dbReference type="InterPro" id="IPR017853">
    <property type="entry name" value="GH"/>
</dbReference>
<dbReference type="InterPro" id="IPR038901">
    <property type="entry name" value="HEXDC-like"/>
</dbReference>
<comment type="caution">
    <text evidence="7">The sequence shown here is derived from an EMBL/GenBank/DDBJ whole genome shotgun (WGS) entry which is preliminary data.</text>
</comment>
<sequence>MKAAVWRKGSCRGGGLREQGKRCRWWWRQWRVPSEGGWRGWCGHPGRLAVTQPKRSGRCTAPHRYTMALFRCRSTRMVLVALGLATAAIMTLGWWWRLLGASRPFPGRGPVFLEATGHSQAPQLYRSTHTRLQTHPDTAVPADRFWHLDLKGGAPRVEVLESLMVLAARAGATGVLVEWEDAFPYTGALANLSAHTAYTMQEVHRIAEAAKGAGLTLVHLMQSLGHLEYALKLPQWAELREGESPAEACPSRPATARLVTDAIDQLMSAMPSSLVHIGADEVFTLGQCSRCRARDMTPLNLYLHHVLHVAKHVRTRWGVRVLMWDDMVRRAPVQALRALAGVAEPVVWAYGPDVTRMVPAYILRTYAAIFPKVWLAPAFKGATGPRAIMPDAARHAANTLAWVQVAQRMQHARLNVAGLIITGWSRYDHFSVLCELLPPSTPSLVLTLLTASRGSLTPASLQDAHALLDCPPHVMLNPAQDRHLWATRDCAFPGANVAALLHRFARLRDDVKDMHHEAEEKGGWLTPYNLRYNFSSPARVREATMSLRSLSSSLKEMYEEARAVLSQYHDTHTTKEWTEQHLDPLNTTLTSLRRAATTLLSFTVWPRRPLDLTRPNQLTKTLRNHSHSSLTL</sequence>
<dbReference type="Pfam" id="PF00728">
    <property type="entry name" value="Glyco_hydro_20"/>
    <property type="match status" value="1"/>
</dbReference>
<keyword evidence="8" id="KW-1185">Reference proteome</keyword>
<proteinExistence type="inferred from homology"/>
<evidence type="ECO:0000256" key="2">
    <source>
        <dbReference type="ARBA" id="ARBA00006285"/>
    </source>
</evidence>